<name>A0AAD9HUP8_9PEZI</name>
<feature type="region of interest" description="Disordered" evidence="1">
    <location>
        <begin position="144"/>
        <end position="175"/>
    </location>
</feature>
<keyword evidence="2" id="KW-0732">Signal</keyword>
<protein>
    <recommendedName>
        <fullName evidence="5">Secreted protein</fullName>
    </recommendedName>
</protein>
<feature type="signal peptide" evidence="2">
    <location>
        <begin position="1"/>
        <end position="21"/>
    </location>
</feature>
<feature type="chain" id="PRO_5041999592" description="Secreted protein" evidence="2">
    <location>
        <begin position="22"/>
        <end position="209"/>
    </location>
</feature>
<accession>A0AAD9HUP8</accession>
<dbReference type="Proteomes" id="UP001232148">
    <property type="component" value="Unassembled WGS sequence"/>
</dbReference>
<comment type="caution">
    <text evidence="3">The sequence shown here is derived from an EMBL/GenBank/DDBJ whole genome shotgun (WGS) entry which is preliminary data.</text>
</comment>
<evidence type="ECO:0000256" key="1">
    <source>
        <dbReference type="SAM" id="MobiDB-lite"/>
    </source>
</evidence>
<keyword evidence="4" id="KW-1185">Reference proteome</keyword>
<evidence type="ECO:0000313" key="4">
    <source>
        <dbReference type="Proteomes" id="UP001232148"/>
    </source>
</evidence>
<evidence type="ECO:0008006" key="5">
    <source>
        <dbReference type="Google" id="ProtNLM"/>
    </source>
</evidence>
<evidence type="ECO:0000313" key="3">
    <source>
        <dbReference type="EMBL" id="KAK2034219.1"/>
    </source>
</evidence>
<proteinExistence type="predicted"/>
<reference evidence="3" key="1">
    <citation type="submission" date="2021-06" db="EMBL/GenBank/DDBJ databases">
        <title>Comparative genomics, transcriptomics and evolutionary studies reveal genomic signatures of adaptation to plant cell wall in hemibiotrophic fungi.</title>
        <authorList>
            <consortium name="DOE Joint Genome Institute"/>
            <person name="Baroncelli R."/>
            <person name="Diaz J.F."/>
            <person name="Benocci T."/>
            <person name="Peng M."/>
            <person name="Battaglia E."/>
            <person name="Haridas S."/>
            <person name="Andreopoulos W."/>
            <person name="Labutti K."/>
            <person name="Pangilinan J."/>
            <person name="Floch G.L."/>
            <person name="Makela M.R."/>
            <person name="Henrissat B."/>
            <person name="Grigoriev I.V."/>
            <person name="Crouch J.A."/>
            <person name="De Vries R.P."/>
            <person name="Sukno S.A."/>
            <person name="Thon M.R."/>
        </authorList>
    </citation>
    <scope>NUCLEOTIDE SEQUENCE</scope>
    <source>
        <strain evidence="3">MAFF235873</strain>
    </source>
</reference>
<dbReference type="EMBL" id="MU842816">
    <property type="protein sequence ID" value="KAK2034219.1"/>
    <property type="molecule type" value="Genomic_DNA"/>
</dbReference>
<dbReference type="AlphaFoldDB" id="A0AAD9HUP8"/>
<gene>
    <name evidence="3" type="ORF">LX32DRAFT_648694</name>
</gene>
<evidence type="ECO:0000256" key="2">
    <source>
        <dbReference type="SAM" id="SignalP"/>
    </source>
</evidence>
<organism evidence="3 4">
    <name type="scientific">Colletotrichum zoysiae</name>
    <dbReference type="NCBI Taxonomy" id="1216348"/>
    <lineage>
        <taxon>Eukaryota</taxon>
        <taxon>Fungi</taxon>
        <taxon>Dikarya</taxon>
        <taxon>Ascomycota</taxon>
        <taxon>Pezizomycotina</taxon>
        <taxon>Sordariomycetes</taxon>
        <taxon>Hypocreomycetidae</taxon>
        <taxon>Glomerellales</taxon>
        <taxon>Glomerellaceae</taxon>
        <taxon>Colletotrichum</taxon>
        <taxon>Colletotrichum graminicola species complex</taxon>
    </lineage>
</organism>
<sequence length="209" mass="22492">MLPLPLLLLLLLCCTRPRRLAMRCVTRDKSGLVIVQPGRIRFAQAQLQPELSVVSCRVVSGFTSRATRTLGTIGKVSGMGGSSIDSSQVNRLGTVGAESGRQGGSKIQAYVRKGIKGPPRTDTFPLAHAASSMAVVKMEARGSEVESSNSSRVVDDGHSMASKFARRDSSRSNNDTTAAEVVLVRKYAADGIARHSDEIFLGPFWCTRR</sequence>